<dbReference type="InterPro" id="IPR016181">
    <property type="entry name" value="Acyl_CoA_acyltransferase"/>
</dbReference>
<name>A0A1I3B9S6_9RHOB</name>
<dbReference type="CDD" id="cd04301">
    <property type="entry name" value="NAT_SF"/>
    <property type="match status" value="1"/>
</dbReference>
<evidence type="ECO:0000313" key="3">
    <source>
        <dbReference type="Proteomes" id="UP000183635"/>
    </source>
</evidence>
<reference evidence="2 3" key="1">
    <citation type="submission" date="2016-10" db="EMBL/GenBank/DDBJ databases">
        <authorList>
            <person name="de Groot N.N."/>
        </authorList>
    </citation>
    <scope>NUCLEOTIDE SEQUENCE [LARGE SCALE GENOMIC DNA]</scope>
    <source>
        <strain evidence="2 3">DSM 8537</strain>
    </source>
</reference>
<proteinExistence type="predicted"/>
<dbReference type="PROSITE" id="PS51186">
    <property type="entry name" value="GNAT"/>
    <property type="match status" value="1"/>
</dbReference>
<dbReference type="GO" id="GO:0016747">
    <property type="term" value="F:acyltransferase activity, transferring groups other than amino-acyl groups"/>
    <property type="evidence" value="ECO:0007669"/>
    <property type="project" value="InterPro"/>
</dbReference>
<dbReference type="RefSeq" id="WP_074968366.1">
    <property type="nucleotide sequence ID" value="NZ_CBCRYP010000021.1"/>
</dbReference>
<dbReference type="AlphaFoldDB" id="A0A1I3B9S6"/>
<sequence length="240" mass="25649">MIADTEIARAFESTWPAADYAGVGGFRVGRGAGGGSRVSSARAVAPGWDADAIAEVAEIQRRWNEPAMFRVAETDAALQEALAARGFRHDRPTVVMAADCAALAAEPLPRLSTFDIWSPLAVQREIWAAGNVSPGRQAAMARVRQPKTALLGRVQDRAAGAAFVAVDGPVAMIHAIEVVPALRRLGVAGWLLRRAAQWGQEQGATRLALAVTRANTGARALYDRLGFAELEGYGYWTRDD</sequence>
<evidence type="ECO:0000313" key="2">
    <source>
        <dbReference type="EMBL" id="SFH58451.1"/>
    </source>
</evidence>
<evidence type="ECO:0000259" key="1">
    <source>
        <dbReference type="PROSITE" id="PS51186"/>
    </source>
</evidence>
<keyword evidence="2" id="KW-0808">Transferase</keyword>
<feature type="domain" description="N-acetyltransferase" evidence="1">
    <location>
        <begin position="106"/>
        <end position="240"/>
    </location>
</feature>
<dbReference type="STRING" id="34004.SAMN04488021_12014"/>
<gene>
    <name evidence="2" type="ORF">SAMN04488021_12014</name>
</gene>
<accession>A0A1I3B9S6</accession>
<protein>
    <submittedName>
        <fullName evidence="2">Acetyltransferase (GNAT) family protein</fullName>
    </submittedName>
</protein>
<dbReference type="OrthoDB" id="7301318at2"/>
<dbReference type="EMBL" id="FOPU01000020">
    <property type="protein sequence ID" value="SFH58451.1"/>
    <property type="molecule type" value="Genomic_DNA"/>
</dbReference>
<dbReference type="SUPFAM" id="SSF55729">
    <property type="entry name" value="Acyl-CoA N-acyltransferases (Nat)"/>
    <property type="match status" value="1"/>
</dbReference>
<organism evidence="2 3">
    <name type="scientific">Paracoccus aminovorans</name>
    <dbReference type="NCBI Taxonomy" id="34004"/>
    <lineage>
        <taxon>Bacteria</taxon>
        <taxon>Pseudomonadati</taxon>
        <taxon>Pseudomonadota</taxon>
        <taxon>Alphaproteobacteria</taxon>
        <taxon>Rhodobacterales</taxon>
        <taxon>Paracoccaceae</taxon>
        <taxon>Paracoccus</taxon>
    </lineage>
</organism>
<keyword evidence="3" id="KW-1185">Reference proteome</keyword>
<dbReference type="InterPro" id="IPR000182">
    <property type="entry name" value="GNAT_dom"/>
</dbReference>
<dbReference type="Pfam" id="PF00583">
    <property type="entry name" value="Acetyltransf_1"/>
    <property type="match status" value="1"/>
</dbReference>
<dbReference type="PANTHER" id="PTHR43072">
    <property type="entry name" value="N-ACETYLTRANSFERASE"/>
    <property type="match status" value="1"/>
</dbReference>
<dbReference type="Gene3D" id="3.40.630.30">
    <property type="match status" value="1"/>
</dbReference>
<dbReference type="Proteomes" id="UP000183635">
    <property type="component" value="Unassembled WGS sequence"/>
</dbReference>